<proteinExistence type="predicted"/>
<dbReference type="InterPro" id="IPR024096">
    <property type="entry name" value="NO_sig/Golgi_transp_ligand-bd"/>
</dbReference>
<accession>A0A0R2M633</accession>
<dbReference type="Pfam" id="PF10702">
    <property type="entry name" value="DUF2507"/>
    <property type="match status" value="1"/>
</dbReference>
<dbReference type="InterPro" id="IPR019642">
    <property type="entry name" value="DUF2507"/>
</dbReference>
<keyword evidence="3" id="KW-1185">Reference proteome</keyword>
<sequence length="227" mass="25758">MFFFESDFKPNQLPQIRKVSVDNFKNSRISPETRYNIYYKVVTVPRFFAWKGTIMTNAFYSQFAGNSIKTSILSVEILRDALLPNLLGDESSGILYWAGKDLARQFPTSSTEDLIAFFEQAGWGHLVLVKATNDLITYDLVGEPVARRSATIKNPDFMLETGFLAEQAVQHSGCISEAKIIFQNRMRLRIAVTVDHQQPISNHDPETPIEIVHPRVEDPETDDTPES</sequence>
<organism evidence="2 3">
    <name type="scientific">Lactiplantibacillus xiangfangensis</name>
    <dbReference type="NCBI Taxonomy" id="942150"/>
    <lineage>
        <taxon>Bacteria</taxon>
        <taxon>Bacillati</taxon>
        <taxon>Bacillota</taxon>
        <taxon>Bacilli</taxon>
        <taxon>Lactobacillales</taxon>
        <taxon>Lactobacillaceae</taxon>
        <taxon>Lactiplantibacillus</taxon>
    </lineage>
</organism>
<dbReference type="PATRIC" id="fig|942150.3.peg.1398"/>
<dbReference type="EMBL" id="JQCL01000103">
    <property type="protein sequence ID" value="KRO07435.1"/>
    <property type="molecule type" value="Genomic_DNA"/>
</dbReference>
<dbReference type="SUPFAM" id="SSF111126">
    <property type="entry name" value="Ligand-binding domain in the NO signalling and Golgi transport"/>
    <property type="match status" value="1"/>
</dbReference>
<dbReference type="Proteomes" id="UP000051783">
    <property type="component" value="Unassembled WGS sequence"/>
</dbReference>
<name>A0A0R2M633_9LACO</name>
<dbReference type="Gene3D" id="3.30.1380.20">
    <property type="entry name" value="Trafficking protein particle complex subunit 3"/>
    <property type="match status" value="1"/>
</dbReference>
<evidence type="ECO:0000256" key="1">
    <source>
        <dbReference type="SAM" id="MobiDB-lite"/>
    </source>
</evidence>
<evidence type="ECO:0000313" key="2">
    <source>
        <dbReference type="EMBL" id="KRO07435.1"/>
    </source>
</evidence>
<evidence type="ECO:0000313" key="3">
    <source>
        <dbReference type="Proteomes" id="UP000051783"/>
    </source>
</evidence>
<dbReference type="AlphaFoldDB" id="A0A0R2M633"/>
<comment type="caution">
    <text evidence="2">The sequence shown here is derived from an EMBL/GenBank/DDBJ whole genome shotgun (WGS) entry which is preliminary data.</text>
</comment>
<reference evidence="2 3" key="1">
    <citation type="journal article" date="2015" name="Genome Announc.">
        <title>Expanding the biotechnology potential of lactobacilli through comparative genomics of 213 strains and associated genera.</title>
        <authorList>
            <person name="Sun Z."/>
            <person name="Harris H.M."/>
            <person name="McCann A."/>
            <person name="Guo C."/>
            <person name="Argimon S."/>
            <person name="Zhang W."/>
            <person name="Yang X."/>
            <person name="Jeffery I.B."/>
            <person name="Cooney J.C."/>
            <person name="Kagawa T.F."/>
            <person name="Liu W."/>
            <person name="Song Y."/>
            <person name="Salvetti E."/>
            <person name="Wrobel A."/>
            <person name="Rasinkangas P."/>
            <person name="Parkhill J."/>
            <person name="Rea M.C."/>
            <person name="O'Sullivan O."/>
            <person name="Ritari J."/>
            <person name="Douillard F.P."/>
            <person name="Paul Ross R."/>
            <person name="Yang R."/>
            <person name="Briner A.E."/>
            <person name="Felis G.E."/>
            <person name="de Vos W.M."/>
            <person name="Barrangou R."/>
            <person name="Klaenhammer T.R."/>
            <person name="Caufield P.W."/>
            <person name="Cui Y."/>
            <person name="Zhang H."/>
            <person name="O'Toole P.W."/>
        </authorList>
    </citation>
    <scope>NUCLEOTIDE SEQUENCE [LARGE SCALE GENOMIC DNA]</scope>
    <source>
        <strain evidence="2 3">LMG 26013</strain>
    </source>
</reference>
<gene>
    <name evidence="2" type="ORF">IV64_GL001355</name>
</gene>
<protein>
    <recommendedName>
        <fullName evidence="4">DUF2507 domain-containing protein</fullName>
    </recommendedName>
</protein>
<dbReference type="STRING" id="942150.IV64_GL001355"/>
<feature type="region of interest" description="Disordered" evidence="1">
    <location>
        <begin position="199"/>
        <end position="227"/>
    </location>
</feature>
<evidence type="ECO:0008006" key="4">
    <source>
        <dbReference type="Google" id="ProtNLM"/>
    </source>
</evidence>
<dbReference type="OrthoDB" id="2965348at2"/>